<dbReference type="SMART" id="SM00230">
    <property type="entry name" value="CysPc"/>
    <property type="match status" value="1"/>
</dbReference>
<sequence>MACDQPQPGSAGNPLKFRNQDYESLRAACLKSRSLFSDPEFSADQKSIGMPVDPNPSKAVKWLRPKEISRDAKFIQDTTDTTDICQGQLGDCWLLAALSCLTLHPRLFAQVVPSDQSMDEPYAGIFHFRFWQYGEWVEVVVDDRLPVREGRLLFSYSRTRNEFWSALVEKAYAKLIGSYNSLKGGNISEGMEDFMGGIARALPVSARTPRVLWRAIGASLSRGTLITCFIQAPSVQDIGRVNSQGLVMGHAYAITETNKVQKDSGEVLLLRLRNPWGFVEYCGPWSDRCDDWEKLDSSEKSKIKLIKAEDGEFWINVEDFSKLFEMVEMCSVNPDSLLEEGQEVSPTAWTISSYHGSWVPGCSAGGSRKFRRSFWQNPQYRLILSERDGDEDDDDDDDDEGDAGDDDDVAEEEGGAGEPVRVVTPEERAARRQREKRLQCTVVVELLQKHRRQRDKVNFLYIAFHIYRVPPELQDSLTPLSQQFFSSNRPVARSGKYRALRGVRRKIHLDPGHYVIVVSTYRPNKPADFFLRIFAKTGNTLGEKDFTCSSDFLMAVQSKPVIDEDYNRVRKLFDQEAGPDGRLDVVQFQKLVNSVLDKDYQLPLDTCRQLILSEDVEGRSRPTLPQTEKLLSSLRTLQSIFFKYDEDSSGTMSPFELSLALEAAGLKCSREVQEALWGRVGAGELNLPFQGFVSCVTKLRVLFVLYESESSAEVKERGIHAWLLKFLMV</sequence>
<dbReference type="SUPFAM" id="SSF49758">
    <property type="entry name" value="Calpain large subunit, middle domain (domain III)"/>
    <property type="match status" value="2"/>
</dbReference>
<dbReference type="GO" id="GO:0005737">
    <property type="term" value="C:cytoplasm"/>
    <property type="evidence" value="ECO:0007669"/>
    <property type="project" value="TreeGrafter"/>
</dbReference>
<dbReference type="GO" id="GO:0005509">
    <property type="term" value="F:calcium ion binding"/>
    <property type="evidence" value="ECO:0007669"/>
    <property type="project" value="InterPro"/>
</dbReference>
<dbReference type="GO" id="GO:0004198">
    <property type="term" value="F:calcium-dependent cysteine-type endopeptidase activity"/>
    <property type="evidence" value="ECO:0007669"/>
    <property type="project" value="InterPro"/>
</dbReference>
<dbReference type="InterPro" id="IPR002048">
    <property type="entry name" value="EF_hand_dom"/>
</dbReference>
<dbReference type="InterPro" id="IPR038765">
    <property type="entry name" value="Papain-like_cys_pep_sf"/>
</dbReference>
<dbReference type="FunFam" id="3.90.70.10:FF:000001">
    <property type="entry name" value="Calpain-1 catalytic subunit"/>
    <property type="match status" value="1"/>
</dbReference>
<dbReference type="AlphaFoldDB" id="A0A9D3T5H6"/>
<proteinExistence type="inferred from homology"/>
<dbReference type="SUPFAM" id="SSF47473">
    <property type="entry name" value="EF-hand"/>
    <property type="match status" value="1"/>
</dbReference>
<dbReference type="CDD" id="cd00214">
    <property type="entry name" value="Calpain_III"/>
    <property type="match status" value="1"/>
</dbReference>
<evidence type="ECO:0000313" key="13">
    <source>
        <dbReference type="Proteomes" id="UP001046870"/>
    </source>
</evidence>
<dbReference type="Pfam" id="PF00648">
    <property type="entry name" value="Peptidase_C2"/>
    <property type="match status" value="1"/>
</dbReference>
<evidence type="ECO:0000256" key="4">
    <source>
        <dbReference type="ARBA" id="ARBA00022801"/>
    </source>
</evidence>
<feature type="domain" description="EF-hand" evidence="11">
    <location>
        <begin position="632"/>
        <end position="667"/>
    </location>
</feature>
<keyword evidence="6" id="KW-0106">Calcium</keyword>
<name>A0A9D3T5H6_MEGAT</name>
<dbReference type="PANTHER" id="PTHR10183">
    <property type="entry name" value="CALPAIN"/>
    <property type="match status" value="1"/>
</dbReference>
<dbReference type="InterPro" id="IPR022683">
    <property type="entry name" value="Calpain_III"/>
</dbReference>
<dbReference type="GO" id="GO:0006508">
    <property type="term" value="P:proteolysis"/>
    <property type="evidence" value="ECO:0007669"/>
    <property type="project" value="UniProtKB-KW"/>
</dbReference>
<evidence type="ECO:0000313" key="12">
    <source>
        <dbReference type="EMBL" id="KAG7470865.1"/>
    </source>
</evidence>
<dbReference type="Proteomes" id="UP001046870">
    <property type="component" value="Chromosome 9"/>
</dbReference>
<dbReference type="CDD" id="cd00044">
    <property type="entry name" value="CysPc"/>
    <property type="match status" value="1"/>
</dbReference>
<dbReference type="OrthoDB" id="424753at2759"/>
<evidence type="ECO:0000256" key="6">
    <source>
        <dbReference type="ARBA" id="ARBA00022837"/>
    </source>
</evidence>
<gene>
    <name evidence="12" type="ORF">MATL_G00118340</name>
</gene>
<dbReference type="Gene3D" id="2.60.120.380">
    <property type="match status" value="1"/>
</dbReference>
<dbReference type="PRINTS" id="PR00704">
    <property type="entry name" value="CALPAIN"/>
</dbReference>
<dbReference type="SUPFAM" id="SSF54001">
    <property type="entry name" value="Cysteine proteinases"/>
    <property type="match status" value="1"/>
</dbReference>
<dbReference type="SMART" id="SM00720">
    <property type="entry name" value="calpain_III"/>
    <property type="match status" value="1"/>
</dbReference>
<feature type="region of interest" description="Disordered" evidence="9">
    <location>
        <begin position="385"/>
        <end position="429"/>
    </location>
</feature>
<dbReference type="Gene3D" id="1.10.238.10">
    <property type="entry name" value="EF-hand"/>
    <property type="match status" value="1"/>
</dbReference>
<evidence type="ECO:0000256" key="7">
    <source>
        <dbReference type="PIRSR" id="PIRSR622684-1"/>
    </source>
</evidence>
<evidence type="ECO:0000256" key="3">
    <source>
        <dbReference type="ARBA" id="ARBA00022723"/>
    </source>
</evidence>
<dbReference type="CDD" id="cd16182">
    <property type="entry name" value="EFh_PEF_Group_II_CAPN_like"/>
    <property type="match status" value="1"/>
</dbReference>
<dbReference type="Pfam" id="PF01067">
    <property type="entry name" value="Calpain_III"/>
    <property type="match status" value="2"/>
</dbReference>
<evidence type="ECO:0000256" key="2">
    <source>
        <dbReference type="ARBA" id="ARBA00022670"/>
    </source>
</evidence>
<evidence type="ECO:0000259" key="11">
    <source>
        <dbReference type="PROSITE" id="PS50222"/>
    </source>
</evidence>
<dbReference type="GO" id="GO:0043066">
    <property type="term" value="P:negative regulation of apoptotic process"/>
    <property type="evidence" value="ECO:0007669"/>
    <property type="project" value="TreeGrafter"/>
</dbReference>
<keyword evidence="4 8" id="KW-0378">Hydrolase</keyword>
<evidence type="ECO:0000256" key="9">
    <source>
        <dbReference type="SAM" id="MobiDB-lite"/>
    </source>
</evidence>
<comment type="similarity">
    <text evidence="1">Belongs to the peptidase C2 family.</text>
</comment>
<feature type="active site" evidence="7 8">
    <location>
        <position position="274"/>
    </location>
</feature>
<dbReference type="InterPro" id="IPR000169">
    <property type="entry name" value="Pept_cys_AS"/>
</dbReference>
<dbReference type="PROSITE" id="PS50222">
    <property type="entry name" value="EF_HAND_2"/>
    <property type="match status" value="1"/>
</dbReference>
<comment type="caution">
    <text evidence="12">The sequence shown here is derived from an EMBL/GenBank/DDBJ whole genome shotgun (WGS) entry which is preliminary data.</text>
</comment>
<evidence type="ECO:0000256" key="8">
    <source>
        <dbReference type="PROSITE-ProRule" id="PRU00239"/>
    </source>
</evidence>
<dbReference type="EMBL" id="JAFDVH010000009">
    <property type="protein sequence ID" value="KAG7470865.1"/>
    <property type="molecule type" value="Genomic_DNA"/>
</dbReference>
<dbReference type="InterPro" id="IPR018247">
    <property type="entry name" value="EF_Hand_1_Ca_BS"/>
</dbReference>
<accession>A0A9D3T5H6</accession>
<protein>
    <recommendedName>
        <fullName evidence="14">Calpain 12</fullName>
    </recommendedName>
</protein>
<keyword evidence="13" id="KW-1185">Reference proteome</keyword>
<evidence type="ECO:0000259" key="10">
    <source>
        <dbReference type="PROSITE" id="PS50203"/>
    </source>
</evidence>
<dbReference type="PROSITE" id="PS50203">
    <property type="entry name" value="CALPAIN_CAT"/>
    <property type="match status" value="1"/>
</dbReference>
<dbReference type="InterPro" id="IPR011992">
    <property type="entry name" value="EF-hand-dom_pair"/>
</dbReference>
<dbReference type="InterPro" id="IPR036213">
    <property type="entry name" value="Calpain_III_sf"/>
</dbReference>
<dbReference type="InterPro" id="IPR001300">
    <property type="entry name" value="Peptidase_C2_calpain_cat"/>
</dbReference>
<reference evidence="12" key="1">
    <citation type="submission" date="2021-01" db="EMBL/GenBank/DDBJ databases">
        <authorList>
            <person name="Zahm M."/>
            <person name="Roques C."/>
            <person name="Cabau C."/>
            <person name="Klopp C."/>
            <person name="Donnadieu C."/>
            <person name="Jouanno E."/>
            <person name="Lampietro C."/>
            <person name="Louis A."/>
            <person name="Herpin A."/>
            <person name="Echchiki A."/>
            <person name="Berthelot C."/>
            <person name="Parey E."/>
            <person name="Roest-Crollius H."/>
            <person name="Braasch I."/>
            <person name="Postlethwait J."/>
            <person name="Bobe J."/>
            <person name="Montfort J."/>
            <person name="Bouchez O."/>
            <person name="Begum T."/>
            <person name="Mejri S."/>
            <person name="Adams A."/>
            <person name="Chen W.-J."/>
            <person name="Guiguen Y."/>
        </authorList>
    </citation>
    <scope>NUCLEOTIDE SEQUENCE</scope>
    <source>
        <strain evidence="12">YG-15Mar2019-1</strain>
        <tissue evidence="12">Brain</tissue>
    </source>
</reference>
<dbReference type="Gene3D" id="3.90.70.10">
    <property type="entry name" value="Cysteine proteinases"/>
    <property type="match status" value="1"/>
</dbReference>
<dbReference type="PANTHER" id="PTHR10183:SF393">
    <property type="entry name" value="CALPAIN-LIKE ISOFORM X1"/>
    <property type="match status" value="1"/>
</dbReference>
<feature type="active site" evidence="7 8">
    <location>
        <position position="92"/>
    </location>
</feature>
<keyword evidence="2 8" id="KW-0645">Protease</keyword>
<keyword evidence="3" id="KW-0479">Metal-binding</keyword>
<feature type="domain" description="Calpain catalytic" evidence="10">
    <location>
        <begin position="35"/>
        <end position="333"/>
    </location>
</feature>
<dbReference type="PROSITE" id="PS00018">
    <property type="entry name" value="EF_HAND_1"/>
    <property type="match status" value="1"/>
</dbReference>
<keyword evidence="5 8" id="KW-0788">Thiol protease</keyword>
<dbReference type="InterPro" id="IPR022684">
    <property type="entry name" value="Calpain_cysteine_protease"/>
</dbReference>
<evidence type="ECO:0000256" key="1">
    <source>
        <dbReference type="ARBA" id="ARBA00007623"/>
    </source>
</evidence>
<evidence type="ECO:0008006" key="14">
    <source>
        <dbReference type="Google" id="ProtNLM"/>
    </source>
</evidence>
<organism evidence="12 13">
    <name type="scientific">Megalops atlanticus</name>
    <name type="common">Tarpon</name>
    <name type="synonym">Clupea gigantea</name>
    <dbReference type="NCBI Taxonomy" id="7932"/>
    <lineage>
        <taxon>Eukaryota</taxon>
        <taxon>Metazoa</taxon>
        <taxon>Chordata</taxon>
        <taxon>Craniata</taxon>
        <taxon>Vertebrata</taxon>
        <taxon>Euteleostomi</taxon>
        <taxon>Actinopterygii</taxon>
        <taxon>Neopterygii</taxon>
        <taxon>Teleostei</taxon>
        <taxon>Elopiformes</taxon>
        <taxon>Megalopidae</taxon>
        <taxon>Megalops</taxon>
    </lineage>
</organism>
<evidence type="ECO:0000256" key="5">
    <source>
        <dbReference type="ARBA" id="ARBA00022807"/>
    </source>
</evidence>
<dbReference type="PROSITE" id="PS00139">
    <property type="entry name" value="THIOL_PROTEASE_CYS"/>
    <property type="match status" value="1"/>
</dbReference>
<feature type="active site" evidence="7 8">
    <location>
        <position position="250"/>
    </location>
</feature>
<dbReference type="InterPro" id="IPR033883">
    <property type="entry name" value="C2_III"/>
</dbReference>
<feature type="compositionally biased region" description="Acidic residues" evidence="9">
    <location>
        <begin position="388"/>
        <end position="415"/>
    </location>
</feature>
<dbReference type="InterPro" id="IPR022682">
    <property type="entry name" value="Calpain_domain_III"/>
</dbReference>